<dbReference type="AlphaFoldDB" id="D7DU33"/>
<dbReference type="InParanoid" id="D7DU33"/>
<dbReference type="Proteomes" id="UP000007722">
    <property type="component" value="Chromosome"/>
</dbReference>
<name>D7DU33_METV3</name>
<dbReference type="EMBL" id="CP002057">
    <property type="protein sequence ID" value="ADI36643.1"/>
    <property type="molecule type" value="Genomic_DNA"/>
</dbReference>
<protein>
    <submittedName>
        <fullName evidence="1">Uncharacterized protein</fullName>
    </submittedName>
</protein>
<keyword evidence="2" id="KW-1185">Reference proteome</keyword>
<organism evidence="1 2">
    <name type="scientific">Methanococcus voltae (strain ATCC BAA-1334 / A3)</name>
    <dbReference type="NCBI Taxonomy" id="456320"/>
    <lineage>
        <taxon>Archaea</taxon>
        <taxon>Methanobacteriati</taxon>
        <taxon>Methanobacteriota</taxon>
        <taxon>Methanomada group</taxon>
        <taxon>Methanococci</taxon>
        <taxon>Methanococcales</taxon>
        <taxon>Methanococcaceae</taxon>
        <taxon>Methanococcus</taxon>
    </lineage>
</organism>
<dbReference type="STRING" id="456320.Mvol_0986"/>
<evidence type="ECO:0000313" key="2">
    <source>
        <dbReference type="Proteomes" id="UP000007722"/>
    </source>
</evidence>
<dbReference type="HOGENOM" id="CLU_2712916_0_0_2"/>
<sequence>MASQEEILTFISSNNGAVPYKLIKNEFSPNYNGSSSLSNRLRQLHKKKMISKVSGAHGEILYFICDLKFFKL</sequence>
<proteinExistence type="predicted"/>
<dbReference type="OrthoDB" id="62137at2157"/>
<dbReference type="eggNOG" id="arCOG06629">
    <property type="taxonomic scope" value="Archaea"/>
</dbReference>
<dbReference type="KEGG" id="mvo:Mvol_0986"/>
<reference evidence="1 2" key="1">
    <citation type="submission" date="2010-05" db="EMBL/GenBank/DDBJ databases">
        <title>Complete sequence of Methanococcus voltae A3.</title>
        <authorList>
            <consortium name="US DOE Joint Genome Institute"/>
            <person name="Lucas S."/>
            <person name="Copeland A."/>
            <person name="Lapidus A."/>
            <person name="Cheng J.-F."/>
            <person name="Bruce D."/>
            <person name="Goodwin L."/>
            <person name="Pitluck S."/>
            <person name="Lowry S."/>
            <person name="Clum A."/>
            <person name="Land M."/>
            <person name="Hauser L."/>
            <person name="Kyrpides N."/>
            <person name="Mikhailova N."/>
            <person name="Whitman W.B."/>
            <person name="Woyke T."/>
        </authorList>
    </citation>
    <scope>NUCLEOTIDE SEQUENCE [LARGE SCALE GENOMIC DNA]</scope>
    <source>
        <strain evidence="2">ATCC BAA-1334 / A3</strain>
    </source>
</reference>
<gene>
    <name evidence="1" type="ordered locus">Mvol_0986</name>
</gene>
<accession>D7DU33</accession>
<evidence type="ECO:0000313" key="1">
    <source>
        <dbReference type="EMBL" id="ADI36643.1"/>
    </source>
</evidence>